<gene>
    <name evidence="2" type="ORF">ALMOND_2B024442</name>
</gene>
<evidence type="ECO:0000313" key="3">
    <source>
        <dbReference type="Proteomes" id="UP000327085"/>
    </source>
</evidence>
<feature type="compositionally biased region" description="Basic and acidic residues" evidence="1">
    <location>
        <begin position="144"/>
        <end position="177"/>
    </location>
</feature>
<dbReference type="InParanoid" id="A0A5E4G2T9"/>
<dbReference type="OMA" id="MLSIQIR"/>
<protein>
    <submittedName>
        <fullName evidence="2">PREDICTED: pre-mRNA-splicing factor CWC25 homolog</fullName>
    </submittedName>
</protein>
<dbReference type="Proteomes" id="UP000327085">
    <property type="component" value="Chromosome 1"/>
</dbReference>
<dbReference type="Gramene" id="VVA34044">
    <property type="protein sequence ID" value="VVA34044"/>
    <property type="gene ID" value="Prudul26B024442"/>
</dbReference>
<sequence length="227" mass="26652">MTLPKWKGGRVVIVRYQSMLSIQIRKMNHVKAHVDVRILSSIQIQKMNHVSEQIEVGRTLLKRSDSEDEFRYRTWRSEKNHVKHSDSGDESHSEDELRYRARRSEKNHVKHSGSEDVSHSKDESRKRAGRSEKNLVQHSDSEDESRNRARRGEKNQPIKIGRDDGQGNAKGKHDNLELEKYPMKDRNESQYRRRKSCWAKGDNPVFMVLRGEEAQQLRSVYVAEHII</sequence>
<evidence type="ECO:0000256" key="1">
    <source>
        <dbReference type="SAM" id="MobiDB-lite"/>
    </source>
</evidence>
<evidence type="ECO:0000313" key="2">
    <source>
        <dbReference type="EMBL" id="VVA34044.1"/>
    </source>
</evidence>
<dbReference type="EMBL" id="CABIKO010000315">
    <property type="protein sequence ID" value="VVA34044.1"/>
    <property type="molecule type" value="Genomic_DNA"/>
</dbReference>
<accession>A0A5E4G2T9</accession>
<dbReference type="AlphaFoldDB" id="A0A5E4G2T9"/>
<reference evidence="3" key="1">
    <citation type="journal article" date="2020" name="Plant J.">
        <title>Transposons played a major role in the diversification between the closely related almond and peach genomes: results from the almond genome sequence.</title>
        <authorList>
            <person name="Alioto T."/>
            <person name="Alexiou K.G."/>
            <person name="Bardil A."/>
            <person name="Barteri F."/>
            <person name="Castanera R."/>
            <person name="Cruz F."/>
            <person name="Dhingra A."/>
            <person name="Duval H."/>
            <person name="Fernandez I Marti A."/>
            <person name="Frias L."/>
            <person name="Galan B."/>
            <person name="Garcia J.L."/>
            <person name="Howad W."/>
            <person name="Gomez-Garrido J."/>
            <person name="Gut M."/>
            <person name="Julca I."/>
            <person name="Morata J."/>
            <person name="Puigdomenech P."/>
            <person name="Ribeca P."/>
            <person name="Rubio Cabetas M.J."/>
            <person name="Vlasova A."/>
            <person name="Wirthensohn M."/>
            <person name="Garcia-Mas J."/>
            <person name="Gabaldon T."/>
            <person name="Casacuberta J.M."/>
            <person name="Arus P."/>
        </authorList>
    </citation>
    <scope>NUCLEOTIDE SEQUENCE [LARGE SCALE GENOMIC DNA]</scope>
    <source>
        <strain evidence="3">cv. Texas</strain>
    </source>
</reference>
<feature type="compositionally biased region" description="Basic and acidic residues" evidence="1">
    <location>
        <begin position="103"/>
        <end position="135"/>
    </location>
</feature>
<organism evidence="2 3">
    <name type="scientific">Prunus dulcis</name>
    <name type="common">Almond</name>
    <name type="synonym">Amygdalus dulcis</name>
    <dbReference type="NCBI Taxonomy" id="3755"/>
    <lineage>
        <taxon>Eukaryota</taxon>
        <taxon>Viridiplantae</taxon>
        <taxon>Streptophyta</taxon>
        <taxon>Embryophyta</taxon>
        <taxon>Tracheophyta</taxon>
        <taxon>Spermatophyta</taxon>
        <taxon>Magnoliopsida</taxon>
        <taxon>eudicotyledons</taxon>
        <taxon>Gunneridae</taxon>
        <taxon>Pentapetalae</taxon>
        <taxon>rosids</taxon>
        <taxon>fabids</taxon>
        <taxon>Rosales</taxon>
        <taxon>Rosaceae</taxon>
        <taxon>Amygdaloideae</taxon>
        <taxon>Amygdaleae</taxon>
        <taxon>Prunus</taxon>
    </lineage>
</organism>
<proteinExistence type="predicted"/>
<feature type="region of interest" description="Disordered" evidence="1">
    <location>
        <begin position="103"/>
        <end position="177"/>
    </location>
</feature>
<feature type="region of interest" description="Disordered" evidence="1">
    <location>
        <begin position="79"/>
        <end position="98"/>
    </location>
</feature>
<name>A0A5E4G2T9_PRUDU</name>